<evidence type="ECO:0000256" key="5">
    <source>
        <dbReference type="SAM" id="Phobius"/>
    </source>
</evidence>
<evidence type="ECO:0000256" key="2">
    <source>
        <dbReference type="ARBA" id="ARBA00022840"/>
    </source>
</evidence>
<dbReference type="Gene3D" id="3.40.50.300">
    <property type="entry name" value="P-loop containing nucleotide triphosphate hydrolases"/>
    <property type="match status" value="3"/>
</dbReference>
<dbReference type="PANTHER" id="PTHR22683:SF1">
    <property type="entry name" value="TYPE VII SECRETION SYSTEM PROTEIN ESSC"/>
    <property type="match status" value="1"/>
</dbReference>
<proteinExistence type="predicted"/>
<sequence>MTITALSFPQPPEPPPPHPFPVFASVAPVVASVAIWAVTQSPFALVFALLGPVVAVAGLADARRQGRRRMREERARFEREVVATVHAIDEAHERECAELQRSAPSAAAILAAAHHDPERWRERLDDQVPVTLGVGRVVSALEFDRPAVAKAGESERAIDELRARAAALDGAPIVIDARLGIGLCGPVSKTVPAAGALLVQLANALPPDVVGLRAVPTGGPGLRWVRALPHWEGGNAGHRTEGTVPGGFAQLEFRPRSGDGAGLVIAAAGQERGLPRECRVVVQLDGAGRARLIRHPQQRRSEFSPGFVTEREATEFANALAVASRGGRQPGGVQGEQLPSRVEFSALRQPVGGNAPALAACLGIGPAGPVIVDLVSDGPHAVVGGTTGSGKSELLITWVLAMATGYGPEEVNFLLVDFKGGAAFAPLRNLPHVVGTVTDLEESTAGRALQSLRAELRYREAFLAESGARSIDELAQDEQGAGSRTLARLVIVIDEFATLTSAFPELHELFADLASRGRSLGVHLVLCTQRPAGSVRDTVLANCTLRISLRVNNRADSIAVVGEPDAAGLPRHPPGRAIVARDDALTPMQFALAVASDAVAVAGRWETRPVRRPWLDPLPTRLGPEDLPPAGPSSGEGSGIAFGLLDQPERQRRAVAVYDPVEQGHLLVVGGRRSGKSGVLDAIAAGATGAMWVPGSVEGAWDLVTGLLDSIRSGAPVGGLLLFDDLDILLGRFPPDHRAAFVDALTALHREGPAAGIRVVSSCASALASLSALCETKLVLRMPDRQEHSIATGGVAGFDPSLPPGGGTWNGSRVQVVLVPKAARPNPPTTADLDASVLAGLAATGLAVVASAPGPLAARLGSFGRVTLLAGGAAAAEPAVEGGGRGLILGDPDAWNASWGLLGTLRSRAHVLFHGCSVAEYRALSRQRELPPPITSPQSDAWLLSPDGRVERVRLPAVGGD</sequence>
<comment type="caution">
    <text evidence="7">The sequence shown here is derived from an EMBL/GenBank/DDBJ whole genome shotgun (WGS) entry which is preliminary data.</text>
</comment>
<name>A0ABP7FVH3_9MICO</name>
<evidence type="ECO:0000259" key="6">
    <source>
        <dbReference type="PROSITE" id="PS50901"/>
    </source>
</evidence>
<keyword evidence="5" id="KW-0812">Transmembrane</keyword>
<dbReference type="SUPFAM" id="SSF52540">
    <property type="entry name" value="P-loop containing nucleoside triphosphate hydrolases"/>
    <property type="match status" value="2"/>
</dbReference>
<evidence type="ECO:0000256" key="3">
    <source>
        <dbReference type="PROSITE-ProRule" id="PRU00289"/>
    </source>
</evidence>
<dbReference type="InterPro" id="IPR002543">
    <property type="entry name" value="FtsK_dom"/>
</dbReference>
<dbReference type="CDD" id="cd01127">
    <property type="entry name" value="TrwB_TraG_TraD_VirD4"/>
    <property type="match status" value="1"/>
</dbReference>
<dbReference type="InterPro" id="IPR027417">
    <property type="entry name" value="P-loop_NTPase"/>
</dbReference>
<dbReference type="Proteomes" id="UP001501004">
    <property type="component" value="Unassembled WGS sequence"/>
</dbReference>
<dbReference type="Pfam" id="PF01580">
    <property type="entry name" value="FtsK_SpoIIIE"/>
    <property type="match status" value="1"/>
</dbReference>
<accession>A0ABP7FVH3</accession>
<keyword evidence="8" id="KW-1185">Reference proteome</keyword>
<keyword evidence="5" id="KW-0472">Membrane</keyword>
<reference evidence="8" key="1">
    <citation type="journal article" date="2019" name="Int. J. Syst. Evol. Microbiol.">
        <title>The Global Catalogue of Microorganisms (GCM) 10K type strain sequencing project: providing services to taxonomists for standard genome sequencing and annotation.</title>
        <authorList>
            <consortium name="The Broad Institute Genomics Platform"/>
            <consortium name="The Broad Institute Genome Sequencing Center for Infectious Disease"/>
            <person name="Wu L."/>
            <person name="Ma J."/>
        </authorList>
    </citation>
    <scope>NUCLEOTIDE SEQUENCE [LARGE SCALE GENOMIC DNA]</scope>
    <source>
        <strain evidence="8">JCM 16949</strain>
    </source>
</reference>
<evidence type="ECO:0000256" key="4">
    <source>
        <dbReference type="SAM" id="MobiDB-lite"/>
    </source>
</evidence>
<keyword evidence="5" id="KW-1133">Transmembrane helix</keyword>
<dbReference type="PANTHER" id="PTHR22683">
    <property type="entry name" value="SPORULATION PROTEIN RELATED"/>
    <property type="match status" value="1"/>
</dbReference>
<evidence type="ECO:0000256" key="1">
    <source>
        <dbReference type="ARBA" id="ARBA00022741"/>
    </source>
</evidence>
<feature type="region of interest" description="Disordered" evidence="4">
    <location>
        <begin position="616"/>
        <end position="641"/>
    </location>
</feature>
<protein>
    <recommendedName>
        <fullName evidence="6">FtsK domain-containing protein</fullName>
    </recommendedName>
</protein>
<evidence type="ECO:0000313" key="8">
    <source>
        <dbReference type="Proteomes" id="UP001501004"/>
    </source>
</evidence>
<feature type="transmembrane region" description="Helical" evidence="5">
    <location>
        <begin position="20"/>
        <end position="38"/>
    </location>
</feature>
<dbReference type="RefSeq" id="WP_344756935.1">
    <property type="nucleotide sequence ID" value="NZ_BAABAE010000003.1"/>
</dbReference>
<keyword evidence="1 3" id="KW-0547">Nucleotide-binding</keyword>
<feature type="transmembrane region" description="Helical" evidence="5">
    <location>
        <begin position="44"/>
        <end position="62"/>
    </location>
</feature>
<feature type="binding site" evidence="3">
    <location>
        <begin position="385"/>
        <end position="392"/>
    </location>
    <ligand>
        <name>ATP</name>
        <dbReference type="ChEBI" id="CHEBI:30616"/>
    </ligand>
</feature>
<dbReference type="InterPro" id="IPR050206">
    <property type="entry name" value="FtsK/SpoIIIE/SftA"/>
</dbReference>
<feature type="domain" description="FtsK" evidence="6">
    <location>
        <begin position="367"/>
        <end position="558"/>
    </location>
</feature>
<organism evidence="7 8">
    <name type="scientific">Leifsonella bigeumensis</name>
    <dbReference type="NCBI Taxonomy" id="433643"/>
    <lineage>
        <taxon>Bacteria</taxon>
        <taxon>Bacillati</taxon>
        <taxon>Actinomycetota</taxon>
        <taxon>Actinomycetes</taxon>
        <taxon>Micrococcales</taxon>
        <taxon>Microbacteriaceae</taxon>
        <taxon>Leifsonella</taxon>
    </lineage>
</organism>
<evidence type="ECO:0000313" key="7">
    <source>
        <dbReference type="EMBL" id="GAA3747529.1"/>
    </source>
</evidence>
<keyword evidence="2 3" id="KW-0067">ATP-binding</keyword>
<gene>
    <name evidence="7" type="ORF">GCM10022239_23810</name>
</gene>
<dbReference type="PROSITE" id="PS50901">
    <property type="entry name" value="FTSK"/>
    <property type="match status" value="1"/>
</dbReference>
<dbReference type="EMBL" id="BAABAE010000003">
    <property type="protein sequence ID" value="GAA3747529.1"/>
    <property type="molecule type" value="Genomic_DNA"/>
</dbReference>